<dbReference type="EMBL" id="LXTC01000001">
    <property type="protein sequence ID" value="OBA22972.1"/>
    <property type="molecule type" value="Genomic_DNA"/>
</dbReference>
<dbReference type="RefSeq" id="XP_018713453.1">
    <property type="nucleotide sequence ID" value="XM_018855426.1"/>
</dbReference>
<keyword evidence="2" id="KW-1185">Reference proteome</keyword>
<dbReference type="AlphaFoldDB" id="A0A1A0HGG6"/>
<reference evidence="1 2" key="1">
    <citation type="submission" date="2016-05" db="EMBL/GenBank/DDBJ databases">
        <title>Comparative genomics of biotechnologically important yeasts.</title>
        <authorList>
            <consortium name="DOE Joint Genome Institute"/>
            <person name="Riley R."/>
            <person name="Haridas S."/>
            <person name="Wolfe K.H."/>
            <person name="Lopes M.R."/>
            <person name="Hittinger C.T."/>
            <person name="Goker M."/>
            <person name="Salamov A."/>
            <person name="Wisecaver J."/>
            <person name="Long T.M."/>
            <person name="Aerts A.L."/>
            <person name="Barry K."/>
            <person name="Choi C."/>
            <person name="Clum A."/>
            <person name="Coughlan A.Y."/>
            <person name="Deshpande S."/>
            <person name="Douglass A.P."/>
            <person name="Hanson S.J."/>
            <person name="Klenk H.-P."/>
            <person name="LaButti K."/>
            <person name="Lapidus A."/>
            <person name="Lindquist E."/>
            <person name="Lipzen A."/>
            <person name="Meier-kolthoff J.P."/>
            <person name="Ohm R.A."/>
            <person name="Otillar R.P."/>
            <person name="Pangilinan J."/>
            <person name="Peng Y."/>
            <person name="Rokas A."/>
            <person name="Rosa C.A."/>
            <person name="Scheuner C."/>
            <person name="Sibirny A.A."/>
            <person name="Slot J.C."/>
            <person name="Stielow J.B."/>
            <person name="Sun H."/>
            <person name="Kurtzman C.P."/>
            <person name="Blackwell M."/>
            <person name="Grigoriev I.V."/>
            <person name="Jeffries T.W."/>
        </authorList>
    </citation>
    <scope>NUCLEOTIDE SEQUENCE [LARGE SCALE GENOMIC DNA]</scope>
    <source>
        <strain evidence="1 2">NRRL YB-4993</strain>
    </source>
</reference>
<dbReference type="Proteomes" id="UP000092555">
    <property type="component" value="Unassembled WGS sequence"/>
</dbReference>
<name>A0A1A0HGG6_9ASCO</name>
<protein>
    <submittedName>
        <fullName evidence="1">Uncharacterized protein</fullName>
    </submittedName>
</protein>
<sequence>MKFCESTLGTLFIHTLELISFHGLRSIFDAFFQAPLMKDNTPKKILNQLPIFLLFGKLAMKGFHFVYPPFVCYADITSK</sequence>
<evidence type="ECO:0000313" key="2">
    <source>
        <dbReference type="Proteomes" id="UP000092555"/>
    </source>
</evidence>
<accession>A0A1A0HGG6</accession>
<gene>
    <name evidence="1" type="ORF">METBIDRAFT_29526</name>
</gene>
<proteinExistence type="predicted"/>
<dbReference type="GeneID" id="30028402"/>
<feature type="non-terminal residue" evidence="1">
    <location>
        <position position="79"/>
    </location>
</feature>
<organism evidence="1 2">
    <name type="scientific">Metschnikowia bicuspidata var. bicuspidata NRRL YB-4993</name>
    <dbReference type="NCBI Taxonomy" id="869754"/>
    <lineage>
        <taxon>Eukaryota</taxon>
        <taxon>Fungi</taxon>
        <taxon>Dikarya</taxon>
        <taxon>Ascomycota</taxon>
        <taxon>Saccharomycotina</taxon>
        <taxon>Pichiomycetes</taxon>
        <taxon>Metschnikowiaceae</taxon>
        <taxon>Metschnikowia</taxon>
    </lineage>
</organism>
<evidence type="ECO:0000313" key="1">
    <source>
        <dbReference type="EMBL" id="OBA22972.1"/>
    </source>
</evidence>
<comment type="caution">
    <text evidence="1">The sequence shown here is derived from an EMBL/GenBank/DDBJ whole genome shotgun (WGS) entry which is preliminary data.</text>
</comment>